<evidence type="ECO:0000313" key="4">
    <source>
        <dbReference type="Proteomes" id="UP001205601"/>
    </source>
</evidence>
<accession>A0ABT2NIZ7</accession>
<feature type="compositionally biased region" description="Polar residues" evidence="1">
    <location>
        <begin position="165"/>
        <end position="174"/>
    </location>
</feature>
<feature type="chain" id="PRO_5046428687" evidence="2">
    <location>
        <begin position="23"/>
        <end position="174"/>
    </location>
</feature>
<feature type="signal peptide" evidence="2">
    <location>
        <begin position="1"/>
        <end position="22"/>
    </location>
</feature>
<name>A0ABT2NIZ7_9RHOB</name>
<evidence type="ECO:0000313" key="3">
    <source>
        <dbReference type="EMBL" id="MCT8328896.1"/>
    </source>
</evidence>
<protein>
    <submittedName>
        <fullName evidence="3">Uncharacterized protein</fullName>
    </submittedName>
</protein>
<dbReference type="Proteomes" id="UP001205601">
    <property type="component" value="Unassembled WGS sequence"/>
</dbReference>
<evidence type="ECO:0000256" key="1">
    <source>
        <dbReference type="SAM" id="MobiDB-lite"/>
    </source>
</evidence>
<evidence type="ECO:0000256" key="2">
    <source>
        <dbReference type="SAM" id="SignalP"/>
    </source>
</evidence>
<feature type="region of interest" description="Disordered" evidence="1">
    <location>
        <begin position="155"/>
        <end position="174"/>
    </location>
</feature>
<keyword evidence="2" id="KW-0732">Signal</keyword>
<comment type="caution">
    <text evidence="3">The sequence shown here is derived from an EMBL/GenBank/DDBJ whole genome shotgun (WGS) entry which is preliminary data.</text>
</comment>
<reference evidence="4" key="1">
    <citation type="submission" date="2023-07" db="EMBL/GenBank/DDBJ databases">
        <title>Defluviimonas sediminis sp. nov., isolated from mangrove sediment.</title>
        <authorList>
            <person name="Liu L."/>
            <person name="Li J."/>
            <person name="Huang Y."/>
            <person name="Pan J."/>
            <person name="Li M."/>
        </authorList>
    </citation>
    <scope>NUCLEOTIDE SEQUENCE [LARGE SCALE GENOMIC DNA]</scope>
    <source>
        <strain evidence="4">FT324</strain>
    </source>
</reference>
<dbReference type="RefSeq" id="WP_261494318.1">
    <property type="nucleotide sequence ID" value="NZ_JAOCQF010000001.1"/>
</dbReference>
<organism evidence="3 4">
    <name type="scientific">Albidovulum sediminis</name>
    <dbReference type="NCBI Taxonomy" id="3066345"/>
    <lineage>
        <taxon>Bacteria</taxon>
        <taxon>Pseudomonadati</taxon>
        <taxon>Pseudomonadota</taxon>
        <taxon>Alphaproteobacteria</taxon>
        <taxon>Rhodobacterales</taxon>
        <taxon>Paracoccaceae</taxon>
        <taxon>Albidovulum</taxon>
    </lineage>
</organism>
<keyword evidence="4" id="KW-1185">Reference proteome</keyword>
<dbReference type="EMBL" id="JAOCQF010000001">
    <property type="protein sequence ID" value="MCT8328896.1"/>
    <property type="molecule type" value="Genomic_DNA"/>
</dbReference>
<gene>
    <name evidence="3" type="ORF">N5I32_05125</name>
</gene>
<sequence>MRTALVATGALALIGLTAQGHASDFSARYETTGTVSATVNGEDLALQSWLDKERGRSSNKVDDIGSGMFYHVLAASVGPEGKPANPMIQLSFIRYDDETRPVDLWLIDDNFMRPLAAGENGGAISAFRVSFDGTTMSGSFEGSLIRYDQSTGQLDTSEPEVGISGSFSVTIPQP</sequence>
<proteinExistence type="predicted"/>